<gene>
    <name evidence="5" type="ORF">ACAOBT_LOCUS6629</name>
</gene>
<keyword evidence="3" id="KW-0472">Membrane</keyword>
<comment type="caution">
    <text evidence="5">The sequence shown here is derived from an EMBL/GenBank/DDBJ whole genome shotgun (WGS) entry which is preliminary data.</text>
</comment>
<accession>A0A9P0K4P7</accession>
<name>A0A9P0K4P7_ACAOB</name>
<evidence type="ECO:0000256" key="3">
    <source>
        <dbReference type="SAM" id="Phobius"/>
    </source>
</evidence>
<keyword evidence="3" id="KW-1133">Transmembrane helix</keyword>
<feature type="transmembrane region" description="Helical" evidence="3">
    <location>
        <begin position="189"/>
        <end position="211"/>
    </location>
</feature>
<dbReference type="OrthoDB" id="6334967at2759"/>
<feature type="region of interest" description="Disordered" evidence="2">
    <location>
        <begin position="321"/>
        <end position="360"/>
    </location>
</feature>
<dbReference type="AlphaFoldDB" id="A0A9P0K4P7"/>
<dbReference type="InterPro" id="IPR006631">
    <property type="entry name" value="DM4_12"/>
</dbReference>
<evidence type="ECO:0000256" key="2">
    <source>
        <dbReference type="SAM" id="MobiDB-lite"/>
    </source>
</evidence>
<evidence type="ECO:0000313" key="6">
    <source>
        <dbReference type="Proteomes" id="UP001152888"/>
    </source>
</evidence>
<feature type="region of interest" description="Disordered" evidence="2">
    <location>
        <begin position="448"/>
        <end position="467"/>
    </location>
</feature>
<sequence>MNVIYLVLVISCNVVFRVEALDNVTLHKDFQILTADNDLWVHLAKNCRNASYSCIKTSVYDYLKFVLENPGDVQFTSFLKFPRNSYEYTPSDNSSSPDLNDEDKYEMPLQEVSRSLTSATKTFFMTHDVELSLPGTFFLGSVLKVSPRSMDSNSTILKLEVDAKEPNDTAVGEGRIFFKKIREYITERLLYALIALLLVIKFLAVKVLFVLPAIIGAAAAKKLILKVLLFLFPALHHLFKLCAYTPYGAKHHIHKHQIAHIHAIAPHHHHPHHHHHHGHLEVEAESPEYHYDRKGGHRPSHLYEGEVEPPDDDYGDGIVSHHRNDHHNHGNAENEIDGWGQGHSSSAASTKKKPSSVMRPAPTEIESMLLKAEKEAKIKARLQEERERLRKENLRIQEQLNKELKLQAKLKHHMYKHKPPPKYPYISKTHIVPPPSGLQPPRILTTLADPPRVQSSHGEPPPSFEEPPKLPVPFTELPVKAAGAFAEPPAGAAASFAEPPDGYQVEEGEGLVSVGVVNTAGLNPDLQATRVAQAIMKLKQQAISQPQIALNYPSSNELQPQLPQYTQAVIPQHVSPQQTPIDRKNFDVAAVSSIGNQLETKKVEVGKPTARPLEQAIYQAASITYDPFYSPILEQIDKILGELQFTEESCKERLICSMYKWPQKFSPHSNLVSAELSRDPNELKKPKSTNAAVIRFYKYLQAARDGQNQKDCLKLYPACSINTEL</sequence>
<dbReference type="EMBL" id="CAKOFQ010006730">
    <property type="protein sequence ID" value="CAH1966032.1"/>
    <property type="molecule type" value="Genomic_DNA"/>
</dbReference>
<reference evidence="5" key="1">
    <citation type="submission" date="2022-03" db="EMBL/GenBank/DDBJ databases">
        <authorList>
            <person name="Sayadi A."/>
        </authorList>
    </citation>
    <scope>NUCLEOTIDE SEQUENCE</scope>
</reference>
<protein>
    <submittedName>
        <fullName evidence="5">Uncharacterized protein</fullName>
    </submittedName>
</protein>
<dbReference type="CDD" id="cd22249">
    <property type="entry name" value="UDM1_RNF168_RNF169-like"/>
    <property type="match status" value="1"/>
</dbReference>
<feature type="signal peptide" evidence="4">
    <location>
        <begin position="1"/>
        <end position="20"/>
    </location>
</feature>
<evidence type="ECO:0000256" key="1">
    <source>
        <dbReference type="SAM" id="Coils"/>
    </source>
</evidence>
<keyword evidence="4" id="KW-0732">Signal</keyword>
<dbReference type="PANTHER" id="PTHR21879">
    <property type="entry name" value="FI03362P-RELATED-RELATED"/>
    <property type="match status" value="1"/>
</dbReference>
<dbReference type="GO" id="GO:0016020">
    <property type="term" value="C:membrane"/>
    <property type="evidence" value="ECO:0007669"/>
    <property type="project" value="TreeGrafter"/>
</dbReference>
<dbReference type="InterPro" id="IPR012464">
    <property type="entry name" value="DUF1676"/>
</dbReference>
<feature type="chain" id="PRO_5040393765" evidence="4">
    <location>
        <begin position="21"/>
        <end position="725"/>
    </location>
</feature>
<evidence type="ECO:0000313" key="5">
    <source>
        <dbReference type="EMBL" id="CAH1966032.1"/>
    </source>
</evidence>
<dbReference type="Pfam" id="PF07898">
    <property type="entry name" value="DUF1676"/>
    <property type="match status" value="1"/>
</dbReference>
<keyword evidence="3" id="KW-0812">Transmembrane</keyword>
<feature type="coiled-coil region" evidence="1">
    <location>
        <begin position="372"/>
        <end position="406"/>
    </location>
</feature>
<dbReference type="PANTHER" id="PTHR21879:SF4">
    <property type="entry name" value="OSIRIS 17, ISOFORM C"/>
    <property type="match status" value="1"/>
</dbReference>
<keyword evidence="6" id="KW-1185">Reference proteome</keyword>
<organism evidence="5 6">
    <name type="scientific">Acanthoscelides obtectus</name>
    <name type="common">Bean weevil</name>
    <name type="synonym">Bruchus obtectus</name>
    <dbReference type="NCBI Taxonomy" id="200917"/>
    <lineage>
        <taxon>Eukaryota</taxon>
        <taxon>Metazoa</taxon>
        <taxon>Ecdysozoa</taxon>
        <taxon>Arthropoda</taxon>
        <taxon>Hexapoda</taxon>
        <taxon>Insecta</taxon>
        <taxon>Pterygota</taxon>
        <taxon>Neoptera</taxon>
        <taxon>Endopterygota</taxon>
        <taxon>Coleoptera</taxon>
        <taxon>Polyphaga</taxon>
        <taxon>Cucujiformia</taxon>
        <taxon>Chrysomeloidea</taxon>
        <taxon>Chrysomelidae</taxon>
        <taxon>Bruchinae</taxon>
        <taxon>Bruchini</taxon>
        <taxon>Acanthoscelides</taxon>
    </lineage>
</organism>
<evidence type="ECO:0000256" key="4">
    <source>
        <dbReference type="SAM" id="SignalP"/>
    </source>
</evidence>
<keyword evidence="1" id="KW-0175">Coiled coil</keyword>
<dbReference type="Proteomes" id="UP001152888">
    <property type="component" value="Unassembled WGS sequence"/>
</dbReference>
<proteinExistence type="predicted"/>
<dbReference type="Pfam" id="PF07841">
    <property type="entry name" value="DM4_12"/>
    <property type="match status" value="1"/>
</dbReference>